<name>A0ACB8RTU7_9AGAM</name>
<dbReference type="Proteomes" id="UP000814033">
    <property type="component" value="Unassembled WGS sequence"/>
</dbReference>
<proteinExistence type="predicted"/>
<sequence>MAGRKRTADDAGAAPRSAPAKNARKGSPKAGKRGPKAIAASAFKARALPLHVNLTHTPPSIADDESVPAAPADPGFLGAIALAPSTFATGSYGWKGNKRLTVELPDPDGSGATEKVHVMLNINATVMGSKQAKEAAGEEEAAEPAEAVEDGPADAVVEEKEEVVAEE</sequence>
<keyword evidence="2" id="KW-1185">Reference proteome</keyword>
<evidence type="ECO:0000313" key="2">
    <source>
        <dbReference type="Proteomes" id="UP000814033"/>
    </source>
</evidence>
<dbReference type="EMBL" id="MU275912">
    <property type="protein sequence ID" value="KAI0047025.1"/>
    <property type="molecule type" value="Genomic_DNA"/>
</dbReference>
<reference evidence="1" key="2">
    <citation type="journal article" date="2022" name="New Phytol.">
        <title>Evolutionary transition to the ectomycorrhizal habit in the genomes of a hyperdiverse lineage of mushroom-forming fungi.</title>
        <authorList>
            <person name="Looney B."/>
            <person name="Miyauchi S."/>
            <person name="Morin E."/>
            <person name="Drula E."/>
            <person name="Courty P.E."/>
            <person name="Kohler A."/>
            <person name="Kuo A."/>
            <person name="LaButti K."/>
            <person name="Pangilinan J."/>
            <person name="Lipzen A."/>
            <person name="Riley R."/>
            <person name="Andreopoulos W."/>
            <person name="He G."/>
            <person name="Johnson J."/>
            <person name="Nolan M."/>
            <person name="Tritt A."/>
            <person name="Barry K.W."/>
            <person name="Grigoriev I.V."/>
            <person name="Nagy L.G."/>
            <person name="Hibbett D."/>
            <person name="Henrissat B."/>
            <person name="Matheny P.B."/>
            <person name="Labbe J."/>
            <person name="Martin F.M."/>
        </authorList>
    </citation>
    <scope>NUCLEOTIDE SEQUENCE</scope>
    <source>
        <strain evidence="1">FP105234-sp</strain>
    </source>
</reference>
<organism evidence="1 2">
    <name type="scientific">Auriscalpium vulgare</name>
    <dbReference type="NCBI Taxonomy" id="40419"/>
    <lineage>
        <taxon>Eukaryota</taxon>
        <taxon>Fungi</taxon>
        <taxon>Dikarya</taxon>
        <taxon>Basidiomycota</taxon>
        <taxon>Agaricomycotina</taxon>
        <taxon>Agaricomycetes</taxon>
        <taxon>Russulales</taxon>
        <taxon>Auriscalpiaceae</taxon>
        <taxon>Auriscalpium</taxon>
    </lineage>
</organism>
<protein>
    <submittedName>
        <fullName evidence="1">Uncharacterized protein</fullName>
    </submittedName>
</protein>
<gene>
    <name evidence="1" type="ORF">FA95DRAFT_1559455</name>
</gene>
<accession>A0ACB8RTU7</accession>
<evidence type="ECO:0000313" key="1">
    <source>
        <dbReference type="EMBL" id="KAI0047025.1"/>
    </source>
</evidence>
<comment type="caution">
    <text evidence="1">The sequence shown here is derived from an EMBL/GenBank/DDBJ whole genome shotgun (WGS) entry which is preliminary data.</text>
</comment>
<reference evidence="1" key="1">
    <citation type="submission" date="2021-02" db="EMBL/GenBank/DDBJ databases">
        <authorList>
            <consortium name="DOE Joint Genome Institute"/>
            <person name="Ahrendt S."/>
            <person name="Looney B.P."/>
            <person name="Miyauchi S."/>
            <person name="Morin E."/>
            <person name="Drula E."/>
            <person name="Courty P.E."/>
            <person name="Chicoki N."/>
            <person name="Fauchery L."/>
            <person name="Kohler A."/>
            <person name="Kuo A."/>
            <person name="Labutti K."/>
            <person name="Pangilinan J."/>
            <person name="Lipzen A."/>
            <person name="Riley R."/>
            <person name="Andreopoulos W."/>
            <person name="He G."/>
            <person name="Johnson J."/>
            <person name="Barry K.W."/>
            <person name="Grigoriev I.V."/>
            <person name="Nagy L."/>
            <person name="Hibbett D."/>
            <person name="Henrissat B."/>
            <person name="Matheny P.B."/>
            <person name="Labbe J."/>
            <person name="Martin F."/>
        </authorList>
    </citation>
    <scope>NUCLEOTIDE SEQUENCE</scope>
    <source>
        <strain evidence="1">FP105234-sp</strain>
    </source>
</reference>